<feature type="domain" description="SIS" evidence="1">
    <location>
        <begin position="1"/>
        <end position="103"/>
    </location>
</feature>
<dbReference type="Gene3D" id="3.40.50.10490">
    <property type="entry name" value="Glucose-6-phosphate isomerase like protein, domain 1"/>
    <property type="match status" value="1"/>
</dbReference>
<feature type="non-terminal residue" evidence="2">
    <location>
        <position position="1"/>
    </location>
</feature>
<dbReference type="PANTHER" id="PTHR10937">
    <property type="entry name" value="GLUCOSAMINE--FRUCTOSE-6-PHOSPHATE AMINOTRANSFERASE, ISOMERIZING"/>
    <property type="match status" value="1"/>
</dbReference>
<accession>A0A0F8ZCA6</accession>
<dbReference type="InterPro" id="IPR046348">
    <property type="entry name" value="SIS_dom_sf"/>
</dbReference>
<organism evidence="2">
    <name type="scientific">marine sediment metagenome</name>
    <dbReference type="NCBI Taxonomy" id="412755"/>
    <lineage>
        <taxon>unclassified sequences</taxon>
        <taxon>metagenomes</taxon>
        <taxon>ecological metagenomes</taxon>
    </lineage>
</organism>
<dbReference type="AlphaFoldDB" id="A0A0F8ZCA6"/>
<dbReference type="EMBL" id="LAZR01048663">
    <property type="protein sequence ID" value="KKK91412.1"/>
    <property type="molecule type" value="Genomic_DNA"/>
</dbReference>
<dbReference type="PROSITE" id="PS51464">
    <property type="entry name" value="SIS"/>
    <property type="match status" value="1"/>
</dbReference>
<reference evidence="2" key="1">
    <citation type="journal article" date="2015" name="Nature">
        <title>Complex archaea that bridge the gap between prokaryotes and eukaryotes.</title>
        <authorList>
            <person name="Spang A."/>
            <person name="Saw J.H."/>
            <person name="Jorgensen S.L."/>
            <person name="Zaremba-Niedzwiedzka K."/>
            <person name="Martijn J."/>
            <person name="Lind A.E."/>
            <person name="van Eijk R."/>
            <person name="Schleper C."/>
            <person name="Guy L."/>
            <person name="Ettema T.J."/>
        </authorList>
    </citation>
    <scope>NUCLEOTIDE SEQUENCE</scope>
</reference>
<protein>
    <recommendedName>
        <fullName evidence="1">SIS domain-containing protein</fullName>
    </recommendedName>
</protein>
<proteinExistence type="predicted"/>
<dbReference type="GO" id="GO:1901135">
    <property type="term" value="P:carbohydrate derivative metabolic process"/>
    <property type="evidence" value="ECO:0007669"/>
    <property type="project" value="InterPro"/>
</dbReference>
<dbReference type="SUPFAM" id="SSF53697">
    <property type="entry name" value="SIS domain"/>
    <property type="match status" value="1"/>
</dbReference>
<comment type="caution">
    <text evidence="2">The sequence shown here is derived from an EMBL/GenBank/DDBJ whole genome shotgun (WGS) entry which is preliminary data.</text>
</comment>
<evidence type="ECO:0000259" key="1">
    <source>
        <dbReference type="PROSITE" id="PS51464"/>
    </source>
</evidence>
<dbReference type="InterPro" id="IPR001347">
    <property type="entry name" value="SIS_dom"/>
</dbReference>
<gene>
    <name evidence="2" type="ORF">LCGC14_2713240</name>
</gene>
<dbReference type="GO" id="GO:0097367">
    <property type="term" value="F:carbohydrate derivative binding"/>
    <property type="evidence" value="ECO:0007669"/>
    <property type="project" value="InterPro"/>
</dbReference>
<name>A0A0F8ZCA6_9ZZZZ</name>
<sequence>SYISLDYQHGPMSNVDKNMLVTIMVSDSGMKYDIELAGNMKSLGGKVFIICDRNGEKFKNISDYLIELNTGLSDGVRDILYMPALQYMAYYKSISVGYDPDNPKNLSYHVELADESS</sequence>
<evidence type="ECO:0000313" key="2">
    <source>
        <dbReference type="EMBL" id="KKK91412.1"/>
    </source>
</evidence>